<feature type="region of interest" description="Disordered" evidence="2">
    <location>
        <begin position="1"/>
        <end position="39"/>
    </location>
</feature>
<dbReference type="Pfam" id="PF09797">
    <property type="entry name" value="NatB_MDM20"/>
    <property type="match status" value="1"/>
</dbReference>
<dbReference type="OrthoDB" id="1874341at2759"/>
<accession>A0A0J9EMG6</accession>
<evidence type="ECO:0000259" key="3">
    <source>
        <dbReference type="Pfam" id="PF24883"/>
    </source>
</evidence>
<name>A0A0J9EMG6_AJEDA</name>
<dbReference type="EMBL" id="GG749407">
    <property type="protein sequence ID" value="KMW66430.1"/>
    <property type="molecule type" value="Genomic_DNA"/>
</dbReference>
<proteinExistence type="predicted"/>
<evidence type="ECO:0000256" key="2">
    <source>
        <dbReference type="SAM" id="MobiDB-lite"/>
    </source>
</evidence>
<dbReference type="InterPro" id="IPR019183">
    <property type="entry name" value="NAA25_NatB_aux_su"/>
</dbReference>
<keyword evidence="1" id="KW-0677">Repeat</keyword>
<protein>
    <recommendedName>
        <fullName evidence="3">Nephrocystin 3-like N-terminal domain-containing protein</fullName>
    </recommendedName>
</protein>
<sequence length="1638" mass="183148">MKAVRDDEEATSDMLLVPVSGEKTSDISPIQKQKRTVAKDHLDEDGAARAVNRCRNREETLQKGVGSLRKYNCWIEIPTDVTTKSVHAWEEVLQEVKKASDEYNDVSGFWGHIRKGLRSFGKNNKAFEAWASVLPSQSHYFSLLCGGLKLIFWAAARLHDLRTDIALAEIPILISSTHKALGIFRRSNDLRRSSAALYAATIAALHHIVAWYREKASTLREEAKGFGQVAQLCSYDAIMNTKQLIMDQGDESRKHQEIIVGHFDQSRNEFQDFRDDFKLAAGCVNRKVKLISNEVSQLRRVLASFLSSNVRTDYKTQYVKGPTLPLRRAVSEANLVQDYLAAKDDLLSDFDYESSVMRNDIEASLEIIWALPRSDQDRAVAVMQSPKLHSWITESSSSALLVNFNDPKKTSSTSFISAKLTYSIQSDVIGPHNPRNIFALLFLCAEHIRPDYGVSGMLRNLIGQLLIAYPDFGMSVIKQIQRADQQDISSLCQIFHRMISQLPPHVTVFCVLDAITVYEQNSSLCEEGAFAVQELMDMVQWTKDHGCDFKVLLTSAWNSHIFYKYVPDRQKDIIWMPAKVPPQGGFTRSVGMLASPRSFTEMNCVGVVQSTDFPPLVPADTKLPTQTSSHCSSTGLVFTMSASTVFERRNKQIQDAIDGQNLKQALQLCEKRLKKGEDSHFLRAWKAHILLSHGDDVHRQRGISEALALCRMEPPVSDIEALNMLYSTLKTIDEHAETARAIWEKAAKAKPQALDIQLKWFNMASEMGDWKTAQKAAMSLQNNFPKERKYYFWAILMCYLITIDPANSEIDGKLFGTLAYRMILKAASSVPTDPKELLSPARAIQTSEELFLLIKILETQGRHEEIVSLLNSKHLGIESRIAQKDWAFVSAKIVGLENAGLWDEAISFTRELLALPDDLTNGSTTAAVQEKDDWQVWSLLLAATKKLGKKEAPRETQDFIAAYIKRQPKSRNAQLAALDLTEQRITMNELPLEDLLPACKEYFNRNCTKLYCFHDLRKYLIKLDRSMQDEFQIYASQKVVADQSADDQKQVTDPFKGVAAINALKFEYCFQLSLKGDEKPSVQKVENFVSRCLRIYRSTERPNQSAAPSTIESQPSDDLCLLAVMALIRLHETNNESKPDVAPHAALVQAAALIENLLLKSPCNYEALLLLVRIYLLLGAGSLALKSFHKLSVKQMQYETVAHNLFTRLGSTHPHAAPPYEGLEPKDYDPQTAMRQALSFYRNSEIATTYSRNVGLEHGSYVNVAGSIELQKSLKNSICRRMWALETRRIQRLVGGDPVGQYDHIVSDTDPVVDKRNFDGFMNCEAPGTLSFEEHVRLGPKPGAHAVKAMTITDVLFSYLKSNTSTKKASSSSHPVSPNINLSRYLNPEFDLPLLETELTPAEIENVNIHLTLLKALASLSAAANTKQSSPPAPLTTHLATLESFLTKKLTALSATPLPTSILLTTIPLTPPSKQQPSATSSIAPSWLYLHTTISLLETLKATTFFLTYLSPSSSTAKTKSKVPTTTTKEALPNKETLENLHTLVKQLIDAIRRNTRFLKMQIAESGMLGELVEWVTGGYGFEKDTVKNGDGDGEEEGAVRREIEEMMDTASLELFCGSLMESWDEALDGVLGLCASM</sequence>
<reference evidence="4" key="1">
    <citation type="submission" date="2010-03" db="EMBL/GenBank/DDBJ databases">
        <title>Annotation of Blastomyces dermatitidis strain ATCC 18188.</title>
        <authorList>
            <consortium name="The Broad Institute Genome Sequencing Platform"/>
            <consortium name="Broad Institute Genome Sequencing Center for Infectious Disease."/>
            <person name="Cuomo C."/>
            <person name="Klein B."/>
            <person name="Sullivan T."/>
            <person name="Heitman J."/>
            <person name="Young S."/>
            <person name="Zeng Q."/>
            <person name="Gargeya S."/>
            <person name="Alvarado L."/>
            <person name="Berlin A.M."/>
            <person name="Chapman S.B."/>
            <person name="Chen Z."/>
            <person name="Freedman E."/>
            <person name="Gellesch M."/>
            <person name="Goldberg J."/>
            <person name="Griggs A."/>
            <person name="Gujja S."/>
            <person name="Heilman E."/>
            <person name="Heiman D."/>
            <person name="Howarth C."/>
            <person name="Mehta T."/>
            <person name="Neiman D."/>
            <person name="Pearson M."/>
            <person name="Roberts A."/>
            <person name="Saif S."/>
            <person name="Shea T."/>
            <person name="Shenoy N."/>
            <person name="Sisk P."/>
            <person name="Stolte C."/>
            <person name="Sykes S."/>
            <person name="White J."/>
            <person name="Yandava C."/>
            <person name="Haas B."/>
            <person name="Nusbaum C."/>
            <person name="Birren B."/>
        </authorList>
    </citation>
    <scope>NUCLEOTIDE SEQUENCE</scope>
    <source>
        <strain evidence="4">ATCC 18188</strain>
    </source>
</reference>
<feature type="domain" description="Nephrocystin 3-like N-terminal" evidence="3">
    <location>
        <begin position="382"/>
        <end position="555"/>
    </location>
</feature>
<dbReference type="Proteomes" id="UP000007802">
    <property type="component" value="Unassembled WGS sequence"/>
</dbReference>
<dbReference type="PANTHER" id="PTHR40619:SF3">
    <property type="entry name" value="FUNGAL STAND N-TERMINAL GOODBYE DOMAIN-CONTAINING PROTEIN"/>
    <property type="match status" value="1"/>
</dbReference>
<dbReference type="Pfam" id="PF24883">
    <property type="entry name" value="NPHP3_N"/>
    <property type="match status" value="1"/>
</dbReference>
<evidence type="ECO:0000256" key="1">
    <source>
        <dbReference type="ARBA" id="ARBA00022737"/>
    </source>
</evidence>
<gene>
    <name evidence="4" type="ORF">BDDG_11546</name>
</gene>
<dbReference type="PANTHER" id="PTHR40619">
    <property type="entry name" value="FUNGAL STAND N-TERMINAL GOODBYE DOMAIN-CONTAINING PROTEIN"/>
    <property type="match status" value="1"/>
</dbReference>
<organism evidence="4">
    <name type="scientific">Ajellomyces dermatitidis (strain ATCC 18188 / CBS 674.68)</name>
    <name type="common">Blastomyces dermatitidis</name>
    <dbReference type="NCBI Taxonomy" id="653446"/>
    <lineage>
        <taxon>Eukaryota</taxon>
        <taxon>Fungi</taxon>
        <taxon>Dikarya</taxon>
        <taxon>Ascomycota</taxon>
        <taxon>Pezizomycotina</taxon>
        <taxon>Eurotiomycetes</taxon>
        <taxon>Eurotiomycetidae</taxon>
        <taxon>Onygenales</taxon>
        <taxon>Ajellomycetaceae</taxon>
        <taxon>Blastomyces</taxon>
    </lineage>
</organism>
<dbReference type="InterPro" id="IPR056884">
    <property type="entry name" value="NPHP3-like_N"/>
</dbReference>
<feature type="compositionally biased region" description="Acidic residues" evidence="2">
    <location>
        <begin position="1"/>
        <end position="11"/>
    </location>
</feature>
<evidence type="ECO:0000313" key="4">
    <source>
        <dbReference type="EMBL" id="KMW66430.1"/>
    </source>
</evidence>
<dbReference type="Gene3D" id="1.25.40.1040">
    <property type="match status" value="1"/>
</dbReference>